<keyword evidence="1" id="KW-1133">Transmembrane helix</keyword>
<evidence type="ECO:0000313" key="2">
    <source>
        <dbReference type="EMBL" id="KAK3054073.1"/>
    </source>
</evidence>
<name>A0AAJ0DH93_9PEZI</name>
<proteinExistence type="predicted"/>
<evidence type="ECO:0000313" key="3">
    <source>
        <dbReference type="Proteomes" id="UP001271007"/>
    </source>
</evidence>
<keyword evidence="1" id="KW-0812">Transmembrane</keyword>
<protein>
    <submittedName>
        <fullName evidence="2">Uncharacterized protein</fullName>
    </submittedName>
</protein>
<keyword evidence="3" id="KW-1185">Reference proteome</keyword>
<dbReference type="Proteomes" id="UP001271007">
    <property type="component" value="Unassembled WGS sequence"/>
</dbReference>
<feature type="transmembrane region" description="Helical" evidence="1">
    <location>
        <begin position="195"/>
        <end position="219"/>
    </location>
</feature>
<dbReference type="EMBL" id="JAWDJX010000013">
    <property type="protein sequence ID" value="KAK3054073.1"/>
    <property type="molecule type" value="Genomic_DNA"/>
</dbReference>
<comment type="caution">
    <text evidence="2">The sequence shown here is derived from an EMBL/GenBank/DDBJ whole genome shotgun (WGS) entry which is preliminary data.</text>
</comment>
<keyword evidence="1" id="KW-0472">Membrane</keyword>
<gene>
    <name evidence="2" type="ORF">LTR09_004851</name>
</gene>
<dbReference type="PANTHER" id="PTHR37576:SF2">
    <property type="entry name" value="DEFECT AT LOW TEMPERATURE PROTEIN 1"/>
    <property type="match status" value="1"/>
</dbReference>
<dbReference type="PANTHER" id="PTHR37576">
    <property type="entry name" value="DEFECT AT LOW TEMPERATURE PROTEIN 1"/>
    <property type="match status" value="1"/>
</dbReference>
<organism evidence="2 3">
    <name type="scientific">Extremus antarcticus</name>
    <dbReference type="NCBI Taxonomy" id="702011"/>
    <lineage>
        <taxon>Eukaryota</taxon>
        <taxon>Fungi</taxon>
        <taxon>Dikarya</taxon>
        <taxon>Ascomycota</taxon>
        <taxon>Pezizomycotina</taxon>
        <taxon>Dothideomycetes</taxon>
        <taxon>Dothideomycetidae</taxon>
        <taxon>Mycosphaerellales</taxon>
        <taxon>Extremaceae</taxon>
        <taxon>Extremus</taxon>
    </lineage>
</organism>
<reference evidence="2" key="1">
    <citation type="submission" date="2023-04" db="EMBL/GenBank/DDBJ databases">
        <title>Black Yeasts Isolated from many extreme environments.</title>
        <authorList>
            <person name="Coleine C."/>
            <person name="Stajich J.E."/>
            <person name="Selbmann L."/>
        </authorList>
    </citation>
    <scope>NUCLEOTIDE SEQUENCE</scope>
    <source>
        <strain evidence="2">CCFEE 5312</strain>
    </source>
</reference>
<dbReference type="AlphaFoldDB" id="A0AAJ0DH93"/>
<accession>A0AAJ0DH93</accession>
<evidence type="ECO:0000256" key="1">
    <source>
        <dbReference type="SAM" id="Phobius"/>
    </source>
</evidence>
<sequence>MCDADVGREPLQIASGTANYHDCEGLFTFKNCTLVPAVLDYDVTVKNNIVTYSPPTERSHVVAISGGYCQNSTVLAVMGFTSMMQPYITANGSLGRWYNLLGDSEEHPIETYNTQTFTSFSMSYLDITPGTDACTITTRDPYSDIVDAFNDLLFRSGVYLGKQANLPDLVDEPFPVRQTMRASLTRDQNVFHSDFHWFAAAAAVQILAVLLILPAYWGWWKIGVELTLSPFHTAKAFDAPFLKNVNSAAGSMGVVKEMGDARLQLGVVDVHDSVHGTGEEKLGLRLPQLLRVGLAESESVTLPVRGARFPV</sequence>